<dbReference type="Proteomes" id="UP000054771">
    <property type="component" value="Unassembled WGS sequence"/>
</dbReference>
<feature type="domain" description="AMP-dependent synthetase/ligase" evidence="2">
    <location>
        <begin position="198"/>
        <end position="422"/>
    </location>
</feature>
<dbReference type="GO" id="GO:0031956">
    <property type="term" value="F:medium-chain fatty acid-CoA ligase activity"/>
    <property type="evidence" value="ECO:0007669"/>
    <property type="project" value="TreeGrafter"/>
</dbReference>
<keyword evidence="4" id="KW-1185">Reference proteome</keyword>
<dbReference type="OMA" id="RASTECN"/>
<dbReference type="OrthoDB" id="2962993at2759"/>
<dbReference type="Pfam" id="PF00501">
    <property type="entry name" value="AMP-binding"/>
    <property type="match status" value="2"/>
</dbReference>
<organism evidence="3 4">
    <name type="scientific">Aspergillus calidoustus</name>
    <dbReference type="NCBI Taxonomy" id="454130"/>
    <lineage>
        <taxon>Eukaryota</taxon>
        <taxon>Fungi</taxon>
        <taxon>Dikarya</taxon>
        <taxon>Ascomycota</taxon>
        <taxon>Pezizomycotina</taxon>
        <taxon>Eurotiomycetes</taxon>
        <taxon>Eurotiomycetidae</taxon>
        <taxon>Eurotiales</taxon>
        <taxon>Aspergillaceae</taxon>
        <taxon>Aspergillus</taxon>
        <taxon>Aspergillus subgen. Nidulantes</taxon>
    </lineage>
</organism>
<proteinExistence type="predicted"/>
<dbReference type="InterPro" id="IPR042099">
    <property type="entry name" value="ANL_N_sf"/>
</dbReference>
<reference evidence="4" key="1">
    <citation type="journal article" date="2016" name="Genome Announc.">
        <title>Draft genome sequences of fungus Aspergillus calidoustus.</title>
        <authorList>
            <person name="Horn F."/>
            <person name="Linde J."/>
            <person name="Mattern D.J."/>
            <person name="Walther G."/>
            <person name="Guthke R."/>
            <person name="Scherlach K."/>
            <person name="Martin K."/>
            <person name="Brakhage A.A."/>
            <person name="Petzke L."/>
            <person name="Valiante V."/>
        </authorList>
    </citation>
    <scope>NUCLEOTIDE SEQUENCE [LARGE SCALE GENOMIC DNA]</scope>
    <source>
        <strain evidence="4">SF006504</strain>
    </source>
</reference>
<dbReference type="AlphaFoldDB" id="A0A0U5G3K7"/>
<dbReference type="PANTHER" id="PTHR43201:SF28">
    <property type="entry name" value="ENZYME, PUTATIVE (AFU_ORTHOLOGUE AFUA_7G01530)-RELATED"/>
    <property type="match status" value="1"/>
</dbReference>
<dbReference type="Gene3D" id="3.40.50.12780">
    <property type="entry name" value="N-terminal domain of ligase-like"/>
    <property type="match status" value="1"/>
</dbReference>
<dbReference type="EMBL" id="CDMC01000008">
    <property type="protein sequence ID" value="CEL06626.1"/>
    <property type="molecule type" value="Genomic_DNA"/>
</dbReference>
<feature type="compositionally biased region" description="Polar residues" evidence="1">
    <location>
        <begin position="560"/>
        <end position="573"/>
    </location>
</feature>
<evidence type="ECO:0000259" key="2">
    <source>
        <dbReference type="Pfam" id="PF00501"/>
    </source>
</evidence>
<feature type="compositionally biased region" description="Basic and acidic residues" evidence="1">
    <location>
        <begin position="544"/>
        <end position="553"/>
    </location>
</feature>
<evidence type="ECO:0000313" key="4">
    <source>
        <dbReference type="Proteomes" id="UP000054771"/>
    </source>
</evidence>
<dbReference type="PANTHER" id="PTHR43201">
    <property type="entry name" value="ACYL-COA SYNTHETASE"/>
    <property type="match status" value="1"/>
</dbReference>
<dbReference type="SUPFAM" id="SSF56801">
    <property type="entry name" value="Acetyl-CoA synthetase-like"/>
    <property type="match status" value="1"/>
</dbReference>
<dbReference type="GO" id="GO:0006631">
    <property type="term" value="P:fatty acid metabolic process"/>
    <property type="evidence" value="ECO:0007669"/>
    <property type="project" value="TreeGrafter"/>
</dbReference>
<feature type="domain" description="AMP-dependent synthetase/ligase" evidence="2">
    <location>
        <begin position="55"/>
        <end position="163"/>
    </location>
</feature>
<gene>
    <name evidence="3" type="ORF">ASPCAL09798</name>
</gene>
<accession>A0A0U5G3K7</accession>
<sequence length="573" mass="63419">MSQRTVFSAVRRAYLDNPQSQSLYACKTCRNRIFPRRSLATLPNLPLFHALTNHDPASLAVVNRYAEPKRFTYGNLVADVLLAQDRLARLAGERHDGLQGKRVAFIALNSYDYTVMLLSILASDAIAVPLATSFPVSELKYIMDDSQSSVLISNPQWLEKVEALLRSGLGQSVAFDIAEWAGWRTRRADALHVWDYEPTGVLIPQSALRAQAASLIQAWKYTPGDRLLHLLPLHHIHGIVNALITPLFAGSSIEFMSPFVPGKVWTRLAEPFLPGGQTDEKITFLNAVPTMYNRLLDNFSSLDKELQDAARTAASPEHLRLNVSGSAALPTPTKQEWQELSHGNVLLERYGMTEVGMALSCGLDFADRVDGSVGWPLPSVEVRLVDTDTNEVIKEGEELDAIGRPRVGEIQLRGPTIFSKYWNNEVATQESFVDGDDGNGQWFKTGDVATREVVNTSGKGTSGEWAKGPMYFIQGRQSVDIIKVGGEKVSALEVERELLSLRRRRPSLEIIGPESYSYSGIEYRCRGENRPQEQTVEHAGYARGAEEETRRVQDSAGDEGSSQRASTECNGQG</sequence>
<dbReference type="InterPro" id="IPR000873">
    <property type="entry name" value="AMP-dep_synth/lig_dom"/>
</dbReference>
<feature type="region of interest" description="Disordered" evidence="1">
    <location>
        <begin position="528"/>
        <end position="573"/>
    </location>
</feature>
<evidence type="ECO:0000256" key="1">
    <source>
        <dbReference type="SAM" id="MobiDB-lite"/>
    </source>
</evidence>
<protein>
    <recommendedName>
        <fullName evidence="2">AMP-dependent synthetase/ligase domain-containing protein</fullName>
    </recommendedName>
</protein>
<evidence type="ECO:0000313" key="3">
    <source>
        <dbReference type="EMBL" id="CEL06626.1"/>
    </source>
</evidence>
<dbReference type="STRING" id="454130.A0A0U5G3K7"/>
<name>A0A0U5G3K7_ASPCI</name>